<comment type="caution">
    <text evidence="1">The sequence shown here is derived from an EMBL/GenBank/DDBJ whole genome shotgun (WGS) entry which is preliminary data.</text>
</comment>
<reference evidence="1 2" key="1">
    <citation type="submission" date="2015-01" db="EMBL/GenBank/DDBJ databases">
        <title>Evolution of Trichinella species and genotypes.</title>
        <authorList>
            <person name="Korhonen P.K."/>
            <person name="Edoardo P."/>
            <person name="Giuseppe L.R."/>
            <person name="Gasser R.B."/>
        </authorList>
    </citation>
    <scope>NUCLEOTIDE SEQUENCE [LARGE SCALE GENOMIC DNA]</scope>
    <source>
        <strain evidence="1">ISS37</strain>
    </source>
</reference>
<sequence length="35" mass="3944">LMPYNPTQFPESLAPCITNLLKFCVSLMQCWIGLA</sequence>
<dbReference type="Proteomes" id="UP000054630">
    <property type="component" value="Unassembled WGS sequence"/>
</dbReference>
<evidence type="ECO:0000313" key="1">
    <source>
        <dbReference type="EMBL" id="KRX19858.1"/>
    </source>
</evidence>
<organism evidence="1 2">
    <name type="scientific">Trichinella nelsoni</name>
    <dbReference type="NCBI Taxonomy" id="6336"/>
    <lineage>
        <taxon>Eukaryota</taxon>
        <taxon>Metazoa</taxon>
        <taxon>Ecdysozoa</taxon>
        <taxon>Nematoda</taxon>
        <taxon>Enoplea</taxon>
        <taxon>Dorylaimia</taxon>
        <taxon>Trichinellida</taxon>
        <taxon>Trichinellidae</taxon>
        <taxon>Trichinella</taxon>
    </lineage>
</organism>
<feature type="non-terminal residue" evidence="1">
    <location>
        <position position="1"/>
    </location>
</feature>
<name>A0A0V0RZL3_9BILA</name>
<protein>
    <submittedName>
        <fullName evidence="1">Uncharacterized protein</fullName>
    </submittedName>
</protein>
<feature type="non-terminal residue" evidence="1">
    <location>
        <position position="35"/>
    </location>
</feature>
<dbReference type="AlphaFoldDB" id="A0A0V0RZL3"/>
<dbReference type="EMBL" id="JYDL01000054">
    <property type="protein sequence ID" value="KRX19858.1"/>
    <property type="molecule type" value="Genomic_DNA"/>
</dbReference>
<keyword evidence="2" id="KW-1185">Reference proteome</keyword>
<gene>
    <name evidence="1" type="ORF">T07_4832</name>
</gene>
<proteinExistence type="predicted"/>
<evidence type="ECO:0000313" key="2">
    <source>
        <dbReference type="Proteomes" id="UP000054630"/>
    </source>
</evidence>
<accession>A0A0V0RZL3</accession>